<proteinExistence type="predicted"/>
<evidence type="ECO:0000313" key="1">
    <source>
        <dbReference type="EMBL" id="CRL04272.1"/>
    </source>
</evidence>
<reference evidence="1 2" key="1">
    <citation type="submission" date="2015-04" db="EMBL/GenBank/DDBJ databases">
        <authorList>
            <person name="Syromyatnikov M.Y."/>
            <person name="Popov V.N."/>
        </authorList>
    </citation>
    <scope>NUCLEOTIDE SEQUENCE [LARGE SCALE GENOMIC DNA]</scope>
</reference>
<accession>A0A1J1IVZ1</accession>
<name>A0A1J1IVZ1_9DIPT</name>
<dbReference type="EMBL" id="CVRI01000063">
    <property type="protein sequence ID" value="CRL04272.1"/>
    <property type="molecule type" value="Genomic_DNA"/>
</dbReference>
<dbReference type="AlphaFoldDB" id="A0A1J1IVZ1"/>
<dbReference type="Proteomes" id="UP000183832">
    <property type="component" value="Unassembled WGS sequence"/>
</dbReference>
<evidence type="ECO:0000313" key="2">
    <source>
        <dbReference type="Proteomes" id="UP000183832"/>
    </source>
</evidence>
<organism evidence="1 2">
    <name type="scientific">Clunio marinus</name>
    <dbReference type="NCBI Taxonomy" id="568069"/>
    <lineage>
        <taxon>Eukaryota</taxon>
        <taxon>Metazoa</taxon>
        <taxon>Ecdysozoa</taxon>
        <taxon>Arthropoda</taxon>
        <taxon>Hexapoda</taxon>
        <taxon>Insecta</taxon>
        <taxon>Pterygota</taxon>
        <taxon>Neoptera</taxon>
        <taxon>Endopterygota</taxon>
        <taxon>Diptera</taxon>
        <taxon>Nematocera</taxon>
        <taxon>Chironomoidea</taxon>
        <taxon>Chironomidae</taxon>
        <taxon>Clunio</taxon>
    </lineage>
</organism>
<sequence length="67" mass="7484">MLFIGEQRCGDVEFIGSLMTQATALEERSRNFSSIITGLCIKTNCSLSSYDQRLHVLTVELVSNLSR</sequence>
<keyword evidence="2" id="KW-1185">Reference proteome</keyword>
<gene>
    <name evidence="1" type="ORF">CLUMA_CG017370</name>
</gene>
<protein>
    <submittedName>
        <fullName evidence="1">CLUMA_CG017370, isoform A</fullName>
    </submittedName>
</protein>